<feature type="transmembrane region" description="Helical" evidence="24">
    <location>
        <begin position="1933"/>
        <end position="1956"/>
    </location>
</feature>
<evidence type="ECO:0000256" key="4">
    <source>
        <dbReference type="ARBA" id="ARBA00005547"/>
    </source>
</evidence>
<dbReference type="PROSITE" id="PS51456">
    <property type="entry name" value="MYOSIN_MOTOR"/>
    <property type="match status" value="1"/>
</dbReference>
<dbReference type="SUPFAM" id="SSF55856">
    <property type="entry name" value="Cytochrome b5-like heme/steroid binding domain"/>
    <property type="match status" value="1"/>
</dbReference>
<sequence length="2208" mass="248257">MSRPEHIAPPEIFYGETEATKYTENSRIAAIQAEMAYRALELLNLPEDEPAYLLDIGCGSGLSGEILQDEGHIWVGMDIAPFMLEVAKERDVEGDLFLQDAGQGMAFRPGTFDGAISVSVLQWLCNADKQINNPKARIARFFSTLYSSLRRGARAVFQFYPENDDQIQMLTDTASKCGFEGGLLIDYPNSKKAKKYYLCLFAGQAEGVKNKMPQALGEDGSEHPAVASVEFEKRRIKERRRSDKRRPVKDKKWVLHKKETMRSRGDRAVVADSKYTALAMPRGKNSGNLGANALQNTDLSKLESSSEEDLTTVLKSRYEQDHIYTRIGDQVLVSVNPNKSLSLCSDAHSLDYVAEYKDISGQNTGQLSPHIFQLVNQTYLHMRRTGVDQSIIVSGDSGSGKTDAHNLALRHLVGLSSHKKPSKVQTQLLHSQTILEAFGNAKTVQNHNASRFGRYTEVQFSERGRVMGAKILNYFLEKRRVTEAHADERNFHAFYYLLAGATAEEKSELRLNDHSGFSYMSRCRSQATAEDATKYEQLKASLKTLGFQKKHVARMMQLLAAILHLGNITFIDDPSKGQEAATVKNVEVLSLAADFLGVDPHGLELVLTYKTKLIKKDVTTVFLNAEQACAQRDELAIALYSLMFTWIVEQMNVKMCNDGFHSFIGIVDLPGPQNNYAPAKFEHYCVNYANEKIHDFTLRQLFEQDQAAYQDDGIKIPDVPFFSNAACVQLFDKPVNGLNTILTECTAKAQRRTDDNMLDSFVKYNNNHDSFSTRNSETGSRQFAIQHFAGQVSYDPYGFIEGNNDPLSADFVNLFRGNADTSGSYNSFAFNLFSQQAVATQSHPKSSDDIVAAQQTAKPVRAPSMRRSKSLKKAGISDKKDQADFVKVKSDSKGSNATVGVIAQLQSSLEELMATLEETTPWFIFCLSPNSSGSVNMFDSKRVRAQVRAYGIPEIAKRMAINYTMVLTHQEFIERYSDILHSMGVEEDRLPRSKCEAVATMFGWSSSQMSVGTNNVYLSEQPWRNLEDGLRGQDKEEQRRAKEERKKDDGMQDFNSIGMRRQESADRLSNHSYGSGSGLIPAAATGAFAGAAAGGLLRPYEEKSGYSEDQRSFYSEDEFMQDEHYRENESTFGSEAFGSSHGIDQEIKTMLPPQGDTVDVDETESKPTPGRRRWLWFVMFLTWWVPKPFMVYCGRMKRKDIRVAWREKFALCIIIFFMSAFIIWFLVFFGELVCPHQDVYSQSELQAHNNKENAYVSVRGEVFDLTSFAPHHWAIDVIPEDSILTNYMGKDATSLFPVQVSALCQGTTGSVSPFVSLDYQINLTDKNAQYHDFRYFTNDYRPDWYFESMTNLRKLYKVGSMAFDSNTVYQQATTSTVLNGISTYRQWAILNNNVYDLTYYIMGGRYLKGPNNETAPAGTSTDFLDNSVVELFRQQAGSDITSNWNKLPMDTATRDRMEVCLRNLFQVGVVDTRNSAKCQFSTYLLLIVTILLCSVIVFKFIAALQLGSKREPEEYDKFIICQVPCYTESEESLKKTIDSIAVLKYDDKRKLLFIICDGMLIGSGNDRPTPRIVLDILGVDPNVDPEPLSFFSLGEGHKQHNMGKVYSGLYEIAGHVVPYIVVAKVGKPSERQKPGNRGKRDSQMILMRFLNKVHFDSPMAPMELEIYHQIKNVIGVNPSFYEFILMVDADTEVLADALNRMVSCFVHDAKVIGLCGETTLANEKDSWVTMIQVYEYYISHHLTKAFESLFGSVTCLPGCFSMYRIRSTLKNQPLLVSNQVIGDYEVNVVDTLHKKNLLHLGEDRYLTTLILKHFPNYKTKFTPDATCKTNAPDTWSILLSQRRRWINSTVHNLGELVFLPQLCGFCCFSMRFVVFLDLISTLIMPATVGYLVYLIYKLATSPDGVPIWSIVTIVAVYGLQAIIFIINRKWEHIGWMIVSLLAIPVFSLYIPVYSFWHFDDFSWGNTRIVVGESGKRVLVPEDQGKFDKKSIPTMTWTQYEEGLFQEEEQFNDVASVGTHRTGYTQGSYRSHPSHHMAAPSAYGDNASAFDDYNYGGGNRSRSRSPAPMVPFNDASSYHMSLGGGGMGANTRMSSAYSDMMSQRGPMFGSQTEFSNYAMSRPGSAMMPASSSIMDYHSGMSPGSGSVQGDILPSNETIMNEVRNILANADLMSITKKQVRDRLSETFGVSMSGKKEYINSCIETILQGN</sequence>
<evidence type="ECO:0000259" key="26">
    <source>
        <dbReference type="PROSITE" id="PS51456"/>
    </source>
</evidence>
<dbReference type="InterPro" id="IPR004835">
    <property type="entry name" value="Chitin_synth"/>
</dbReference>
<keyword evidence="14 22" id="KW-0067">ATP-binding</keyword>
<dbReference type="Gene3D" id="1.20.58.530">
    <property type="match status" value="1"/>
</dbReference>
<feature type="region of interest" description="Disordered" evidence="23">
    <location>
        <begin position="1027"/>
        <end position="1056"/>
    </location>
</feature>
<keyword evidence="16 22" id="KW-0518">Myosin</keyword>
<dbReference type="CDD" id="cd14879">
    <property type="entry name" value="MYSc_Myo17"/>
    <property type="match status" value="1"/>
</dbReference>
<protein>
    <recommendedName>
        <fullName evidence="5">chitin synthase</fullName>
        <ecNumber evidence="5">2.4.1.16</ecNumber>
    </recommendedName>
</protein>
<comment type="subcellular location">
    <subcellularLocation>
        <location evidence="3">Cell membrane</location>
        <topology evidence="3">Multi-pass membrane protein</topology>
    </subcellularLocation>
    <subcellularLocation>
        <location evidence="2">Cytoplasm</location>
    </subcellularLocation>
    <subcellularLocation>
        <location evidence="1">Nucleus</location>
    </subcellularLocation>
</comment>
<feature type="transmembrane region" description="Helical" evidence="24">
    <location>
        <begin position="1872"/>
        <end position="1895"/>
    </location>
</feature>
<dbReference type="Pfam" id="PF00063">
    <property type="entry name" value="Myosin_head"/>
    <property type="match status" value="1"/>
</dbReference>
<reference evidence="28" key="1">
    <citation type="submission" date="2020-12" db="EMBL/GenBank/DDBJ databases">
        <title>Metabolic potential, ecology and presence of endohyphal bacteria is reflected in genomic diversity of Mucoromycotina.</title>
        <authorList>
            <person name="Muszewska A."/>
            <person name="Okrasinska A."/>
            <person name="Steczkiewicz K."/>
            <person name="Drgas O."/>
            <person name="Orlowska M."/>
            <person name="Perlinska-Lenart U."/>
            <person name="Aleksandrzak-Piekarczyk T."/>
            <person name="Szatraj K."/>
            <person name="Zielenkiewicz U."/>
            <person name="Pilsyk S."/>
            <person name="Malc E."/>
            <person name="Mieczkowski P."/>
            <person name="Kruszewska J.S."/>
            <person name="Biernat P."/>
            <person name="Pawlowska J."/>
        </authorList>
    </citation>
    <scope>NUCLEOTIDE SEQUENCE</scope>
    <source>
        <strain evidence="28">WA0000067209</strain>
    </source>
</reference>
<dbReference type="GO" id="GO:0070476">
    <property type="term" value="P:rRNA (guanine-N7)-methylation"/>
    <property type="evidence" value="ECO:0007669"/>
    <property type="project" value="InterPro"/>
</dbReference>
<dbReference type="Gene3D" id="3.10.120.10">
    <property type="entry name" value="Cytochrome b5-like heme/steroid binding domain"/>
    <property type="match status" value="1"/>
</dbReference>
<dbReference type="FunFam" id="3.40.50.150:FF:000017">
    <property type="entry name" value="probable 18S rRNA (Guanine-N(7))-methyltransferase"/>
    <property type="match status" value="1"/>
</dbReference>
<name>A0A8H7PD12_MORIS</name>
<evidence type="ECO:0000256" key="7">
    <source>
        <dbReference type="ARBA" id="ARBA00022490"/>
    </source>
</evidence>
<dbReference type="GO" id="GO:0006031">
    <property type="term" value="P:chitin biosynthetic process"/>
    <property type="evidence" value="ECO:0007669"/>
    <property type="project" value="TreeGrafter"/>
</dbReference>
<dbReference type="InterPro" id="IPR036961">
    <property type="entry name" value="Kinesin_motor_dom_sf"/>
</dbReference>
<dbReference type="GO" id="GO:0003774">
    <property type="term" value="F:cytoskeletal motor activity"/>
    <property type="evidence" value="ECO:0007669"/>
    <property type="project" value="UniProtKB-UniRule"/>
</dbReference>
<feature type="region of interest" description="Actin-binding" evidence="22">
    <location>
        <begin position="909"/>
        <end position="931"/>
    </location>
</feature>
<evidence type="ECO:0000256" key="19">
    <source>
        <dbReference type="ARBA" id="ARBA00023180"/>
    </source>
</evidence>
<dbReference type="GO" id="GO:0005737">
    <property type="term" value="C:cytoplasm"/>
    <property type="evidence" value="ECO:0007669"/>
    <property type="project" value="UniProtKB-SubCell"/>
</dbReference>
<evidence type="ECO:0000256" key="2">
    <source>
        <dbReference type="ARBA" id="ARBA00004496"/>
    </source>
</evidence>
<dbReference type="SMART" id="SM01117">
    <property type="entry name" value="Cyt-b5"/>
    <property type="match status" value="2"/>
</dbReference>
<dbReference type="GO" id="GO:0016435">
    <property type="term" value="F:rRNA (guanine) methyltransferase activity"/>
    <property type="evidence" value="ECO:0007669"/>
    <property type="project" value="InterPro"/>
</dbReference>
<dbReference type="Gene3D" id="1.20.120.720">
    <property type="entry name" value="Myosin VI head, motor domain, U50 subdomain"/>
    <property type="match status" value="1"/>
</dbReference>
<dbReference type="Pfam" id="PF08766">
    <property type="entry name" value="DEK_C"/>
    <property type="match status" value="1"/>
</dbReference>
<keyword evidence="11" id="KW-0949">S-adenosyl-L-methionine</keyword>
<dbReference type="GO" id="GO:0003779">
    <property type="term" value="F:actin binding"/>
    <property type="evidence" value="ECO:0007669"/>
    <property type="project" value="UniProtKB-KW"/>
</dbReference>
<evidence type="ECO:0000256" key="1">
    <source>
        <dbReference type="ARBA" id="ARBA00004123"/>
    </source>
</evidence>
<keyword evidence="6" id="KW-1003">Cell membrane</keyword>
<evidence type="ECO:0000256" key="21">
    <source>
        <dbReference type="ARBA" id="ARBA00023242"/>
    </source>
</evidence>
<evidence type="ECO:0000256" key="13">
    <source>
        <dbReference type="ARBA" id="ARBA00022741"/>
    </source>
</evidence>
<dbReference type="GO" id="GO:0016459">
    <property type="term" value="C:myosin complex"/>
    <property type="evidence" value="ECO:0007669"/>
    <property type="project" value="UniProtKB-KW"/>
</dbReference>
<dbReference type="GO" id="GO:0005730">
    <property type="term" value="C:nucleolus"/>
    <property type="evidence" value="ECO:0007669"/>
    <property type="project" value="UniProtKB-ARBA"/>
</dbReference>
<feature type="domain" description="DEK-C" evidence="27">
    <location>
        <begin position="2151"/>
        <end position="2206"/>
    </location>
</feature>
<evidence type="ECO:0000256" key="15">
    <source>
        <dbReference type="ARBA" id="ARBA00022989"/>
    </source>
</evidence>
<evidence type="ECO:0000256" key="5">
    <source>
        <dbReference type="ARBA" id="ARBA00012543"/>
    </source>
</evidence>
<dbReference type="SUPFAM" id="SSF53448">
    <property type="entry name" value="Nucleotide-diphospho-sugar transferases"/>
    <property type="match status" value="1"/>
</dbReference>
<dbReference type="GO" id="GO:0004100">
    <property type="term" value="F:chitin synthase activity"/>
    <property type="evidence" value="ECO:0007669"/>
    <property type="project" value="UniProtKB-EC"/>
</dbReference>
<evidence type="ECO:0000256" key="14">
    <source>
        <dbReference type="ARBA" id="ARBA00022840"/>
    </source>
</evidence>
<dbReference type="Pfam" id="PF03142">
    <property type="entry name" value="Chitin_synth_2"/>
    <property type="match status" value="1"/>
</dbReference>
<dbReference type="SUPFAM" id="SSF53335">
    <property type="entry name" value="S-adenosyl-L-methionine-dependent methyltransferases"/>
    <property type="match status" value="1"/>
</dbReference>
<keyword evidence="10" id="KW-0808">Transferase</keyword>
<comment type="similarity">
    <text evidence="4">Belongs to the class I-like SAM-binding methyltransferase superfamily. BUD23/WBSCR22 family.</text>
</comment>
<feature type="transmembrane region" description="Helical" evidence="24">
    <location>
        <begin position="1907"/>
        <end position="1926"/>
    </location>
</feature>
<dbReference type="SUPFAM" id="SSF109715">
    <property type="entry name" value="DEK C-terminal domain"/>
    <property type="match status" value="1"/>
</dbReference>
<dbReference type="InterPro" id="IPR022238">
    <property type="entry name" value="Bud23_C"/>
</dbReference>
<dbReference type="GO" id="GO:0030428">
    <property type="term" value="C:cell septum"/>
    <property type="evidence" value="ECO:0007669"/>
    <property type="project" value="TreeGrafter"/>
</dbReference>
<dbReference type="GO" id="GO:0005886">
    <property type="term" value="C:plasma membrane"/>
    <property type="evidence" value="ECO:0007669"/>
    <property type="project" value="UniProtKB-SubCell"/>
</dbReference>
<keyword evidence="20 22" id="KW-0009">Actin-binding</keyword>
<keyword evidence="8" id="KW-0489">Methyltransferase</keyword>
<keyword evidence="18 22" id="KW-0505">Motor protein</keyword>
<feature type="binding site" evidence="22">
    <location>
        <begin position="395"/>
        <end position="402"/>
    </location>
    <ligand>
        <name>ATP</name>
        <dbReference type="ChEBI" id="CHEBI:30616"/>
    </ligand>
</feature>
<keyword evidence="15 24" id="KW-1133">Transmembrane helix</keyword>
<feature type="transmembrane region" description="Helical" evidence="24">
    <location>
        <begin position="1483"/>
        <end position="1502"/>
    </location>
</feature>
<feature type="domain" description="Myosin motor" evidence="26">
    <location>
        <begin position="294"/>
        <end position="1031"/>
    </location>
</feature>
<dbReference type="EC" id="2.4.1.16" evidence="5"/>
<dbReference type="EMBL" id="JAEPQZ010000019">
    <property type="protein sequence ID" value="KAG2171659.1"/>
    <property type="molecule type" value="Genomic_DNA"/>
</dbReference>
<feature type="domain" description="Cytochrome b5 heme-binding" evidence="25">
    <location>
        <begin position="1237"/>
        <end position="1296"/>
    </location>
</feature>
<dbReference type="CDD" id="cd02440">
    <property type="entry name" value="AdoMet_MTases"/>
    <property type="match status" value="1"/>
</dbReference>
<dbReference type="CDD" id="cd04190">
    <property type="entry name" value="Chitin_synth_C"/>
    <property type="match status" value="1"/>
</dbReference>
<evidence type="ECO:0000256" key="23">
    <source>
        <dbReference type="SAM" id="MobiDB-lite"/>
    </source>
</evidence>
<evidence type="ECO:0000256" key="6">
    <source>
        <dbReference type="ARBA" id="ARBA00022475"/>
    </source>
</evidence>
<evidence type="ECO:0000256" key="20">
    <source>
        <dbReference type="ARBA" id="ARBA00023203"/>
    </source>
</evidence>
<dbReference type="PRINTS" id="PR00193">
    <property type="entry name" value="MYOSINHEAVY"/>
</dbReference>
<feature type="compositionally biased region" description="Basic and acidic residues" evidence="23">
    <location>
        <begin position="1027"/>
        <end position="1050"/>
    </location>
</feature>
<dbReference type="SUPFAM" id="SSF52540">
    <property type="entry name" value="P-loop containing nucleoside triphosphate hydrolases"/>
    <property type="match status" value="1"/>
</dbReference>
<dbReference type="PROSITE" id="PS51998">
    <property type="entry name" value="DEK_C"/>
    <property type="match status" value="1"/>
</dbReference>
<dbReference type="InterPro" id="IPR027417">
    <property type="entry name" value="P-loop_NTPase"/>
</dbReference>
<keyword evidence="19" id="KW-0325">Glycoprotein</keyword>
<dbReference type="GO" id="GO:0005524">
    <property type="term" value="F:ATP binding"/>
    <property type="evidence" value="ECO:0007669"/>
    <property type="project" value="UniProtKB-UniRule"/>
</dbReference>
<evidence type="ECO:0000313" key="29">
    <source>
        <dbReference type="Proteomes" id="UP000654370"/>
    </source>
</evidence>
<evidence type="ECO:0000256" key="18">
    <source>
        <dbReference type="ARBA" id="ARBA00023175"/>
    </source>
</evidence>
<evidence type="ECO:0000256" key="22">
    <source>
        <dbReference type="PROSITE-ProRule" id="PRU00782"/>
    </source>
</evidence>
<evidence type="ECO:0000256" key="12">
    <source>
        <dbReference type="ARBA" id="ARBA00022692"/>
    </source>
</evidence>
<dbReference type="InterPro" id="IPR029044">
    <property type="entry name" value="Nucleotide-diphossugar_trans"/>
</dbReference>
<dbReference type="InterPro" id="IPR036037">
    <property type="entry name" value="MYSc_Myo17"/>
</dbReference>
<evidence type="ECO:0000256" key="24">
    <source>
        <dbReference type="SAM" id="Phobius"/>
    </source>
</evidence>
<dbReference type="InterPro" id="IPR001199">
    <property type="entry name" value="Cyt_B5-like_heme/steroid-bd"/>
</dbReference>
<feature type="transmembrane region" description="Helical" evidence="24">
    <location>
        <begin position="1174"/>
        <end position="1193"/>
    </location>
</feature>
<keyword evidence="7" id="KW-0963">Cytoplasm</keyword>
<dbReference type="Gene3D" id="1.10.10.820">
    <property type="match status" value="1"/>
</dbReference>
<dbReference type="GO" id="GO:0031505">
    <property type="term" value="P:fungal-type cell wall organization"/>
    <property type="evidence" value="ECO:0007669"/>
    <property type="project" value="TreeGrafter"/>
</dbReference>
<dbReference type="InterPro" id="IPR036400">
    <property type="entry name" value="Cyt_B5-like_heme/steroid_sf"/>
</dbReference>
<evidence type="ECO:0000256" key="17">
    <source>
        <dbReference type="ARBA" id="ARBA00023136"/>
    </source>
</evidence>
<dbReference type="InterPro" id="IPR014876">
    <property type="entry name" value="DEK_C"/>
</dbReference>
<evidence type="ECO:0000256" key="16">
    <source>
        <dbReference type="ARBA" id="ARBA00023123"/>
    </source>
</evidence>
<comment type="similarity">
    <text evidence="22">Belongs to the TRAFAC class myosin-kinesin ATPase superfamily. Myosin family.</text>
</comment>
<proteinExistence type="inferred from homology"/>
<gene>
    <name evidence="28" type="ORF">INT43_008039</name>
</gene>
<dbReference type="Gene3D" id="3.40.50.150">
    <property type="entry name" value="Vaccinia Virus protein VP39"/>
    <property type="match status" value="1"/>
</dbReference>
<dbReference type="PROSITE" id="PS50255">
    <property type="entry name" value="CYTOCHROME_B5_2"/>
    <property type="match status" value="1"/>
</dbReference>
<evidence type="ECO:0000259" key="25">
    <source>
        <dbReference type="PROSITE" id="PS50255"/>
    </source>
</evidence>
<evidence type="ECO:0000256" key="8">
    <source>
        <dbReference type="ARBA" id="ARBA00022603"/>
    </source>
</evidence>
<dbReference type="InterPro" id="IPR029063">
    <property type="entry name" value="SAM-dependent_MTases_sf"/>
</dbReference>
<dbReference type="Pfam" id="PF08241">
    <property type="entry name" value="Methyltransf_11"/>
    <property type="match status" value="1"/>
</dbReference>
<comment type="caution">
    <text evidence="28">The sequence shown here is derived from an EMBL/GenBank/DDBJ whole genome shotgun (WGS) entry which is preliminary data.</text>
</comment>
<evidence type="ECO:0000256" key="9">
    <source>
        <dbReference type="ARBA" id="ARBA00022676"/>
    </source>
</evidence>
<organism evidence="28 29">
    <name type="scientific">Mortierella isabellina</name>
    <name type="common">Filamentous fungus</name>
    <name type="synonym">Umbelopsis isabellina</name>
    <dbReference type="NCBI Taxonomy" id="91625"/>
    <lineage>
        <taxon>Eukaryota</taxon>
        <taxon>Fungi</taxon>
        <taxon>Fungi incertae sedis</taxon>
        <taxon>Mucoromycota</taxon>
        <taxon>Mucoromycotina</taxon>
        <taxon>Umbelopsidomycetes</taxon>
        <taxon>Umbelopsidales</taxon>
        <taxon>Umbelopsidaceae</taxon>
        <taxon>Umbelopsis</taxon>
    </lineage>
</organism>
<evidence type="ECO:0000259" key="27">
    <source>
        <dbReference type="PROSITE" id="PS51998"/>
    </source>
</evidence>
<dbReference type="InterPro" id="IPR013216">
    <property type="entry name" value="Methyltransf_11"/>
</dbReference>
<keyword evidence="21" id="KW-0539">Nucleus</keyword>
<keyword evidence="13 22" id="KW-0547">Nucleotide-binding</keyword>
<keyword evidence="29" id="KW-1185">Reference proteome</keyword>
<dbReference type="InterPro" id="IPR001609">
    <property type="entry name" value="Myosin_head_motor_dom-like"/>
</dbReference>
<dbReference type="OrthoDB" id="370884at2759"/>
<evidence type="ECO:0000256" key="3">
    <source>
        <dbReference type="ARBA" id="ARBA00004651"/>
    </source>
</evidence>
<keyword evidence="12 24" id="KW-0812">Transmembrane</keyword>
<dbReference type="Pfam" id="PF00173">
    <property type="entry name" value="Cyt-b5"/>
    <property type="match status" value="1"/>
</dbReference>
<dbReference type="SMART" id="SM00242">
    <property type="entry name" value="MYSc"/>
    <property type="match status" value="1"/>
</dbReference>
<evidence type="ECO:0000256" key="10">
    <source>
        <dbReference type="ARBA" id="ARBA00022679"/>
    </source>
</evidence>
<evidence type="ECO:0000256" key="11">
    <source>
        <dbReference type="ARBA" id="ARBA00022691"/>
    </source>
</evidence>
<dbReference type="Gene3D" id="3.40.850.10">
    <property type="entry name" value="Kinesin motor domain"/>
    <property type="match status" value="1"/>
</dbReference>
<keyword evidence="9" id="KW-0328">Glycosyltransferase</keyword>
<dbReference type="Pfam" id="PF12589">
    <property type="entry name" value="WBS_methylT"/>
    <property type="match status" value="1"/>
</dbReference>
<dbReference type="Proteomes" id="UP000654370">
    <property type="component" value="Unassembled WGS sequence"/>
</dbReference>
<dbReference type="PANTHER" id="PTHR22914">
    <property type="entry name" value="CHITIN SYNTHASE"/>
    <property type="match status" value="1"/>
</dbReference>
<dbReference type="Gene3D" id="1.10.10.60">
    <property type="entry name" value="Homeodomain-like"/>
    <property type="match status" value="1"/>
</dbReference>
<accession>A0A8H7PD12</accession>
<keyword evidence="17 24" id="KW-0472">Membrane</keyword>
<evidence type="ECO:0000313" key="28">
    <source>
        <dbReference type="EMBL" id="KAG2171659.1"/>
    </source>
</evidence>
<feature type="transmembrane region" description="Helical" evidence="24">
    <location>
        <begin position="1209"/>
        <end position="1229"/>
    </location>
</feature>
<dbReference type="PANTHER" id="PTHR22914:SF45">
    <property type="entry name" value="CHITIN SYNTHASE"/>
    <property type="match status" value="1"/>
</dbReference>